<dbReference type="Gene3D" id="3.40.640.10">
    <property type="entry name" value="Type I PLP-dependent aspartate aminotransferase-like (Major domain)"/>
    <property type="match status" value="1"/>
</dbReference>
<sequence>MVGSQIEDYRAIADAVAADIRAGRLRVGEKLPPQRRFARSRSIAGSTASRVYAELARRGLVVGEVGRGTFVRASGPAVDPSGGEPARARVDLELNFPLLPGQDDLLARGLSGLLRPEAFGAASAPVPVGGTAEARRVVAGLLGDADPDGITFAGNGRQAIAAAVSALVPRGGRLGVEALTYPIVRGIAANRGVTLVPLELDDDGIRPDALDGAGLDAVYVQPALHNPLGLTMPESRKRAFADVVGRLGIPVIEDGVNAFLCDEPRLADHIPEYSIVVDSMSKRLSPGLTLGILSVPESRREDIARALRCGGWAATGFALEAVTRWIADGTVGELVAGKRADAARRQELVRRKLDGFTVQADPRAYHCWWELPSPWRADTFVAAAARHGIAVSPAASFAVDESQAPSAVRLALAAPTESALAAALDTLAKLAAGRPDDTDPS</sequence>
<dbReference type="SUPFAM" id="SSF53383">
    <property type="entry name" value="PLP-dependent transferases"/>
    <property type="match status" value="1"/>
</dbReference>
<dbReference type="InterPro" id="IPR015422">
    <property type="entry name" value="PyrdxlP-dep_Trfase_small"/>
</dbReference>
<keyword evidence="8" id="KW-1185">Reference proteome</keyword>
<dbReference type="EMBL" id="VLJV01000001">
    <property type="protein sequence ID" value="TWH18239.1"/>
    <property type="molecule type" value="Genomic_DNA"/>
</dbReference>
<dbReference type="InterPro" id="IPR015421">
    <property type="entry name" value="PyrdxlP-dep_Trfase_major"/>
</dbReference>
<dbReference type="InterPro" id="IPR015424">
    <property type="entry name" value="PyrdxlP-dep_Trfase"/>
</dbReference>
<evidence type="ECO:0000256" key="2">
    <source>
        <dbReference type="ARBA" id="ARBA00022898"/>
    </source>
</evidence>
<dbReference type="InterPro" id="IPR036390">
    <property type="entry name" value="WH_DNA-bd_sf"/>
</dbReference>
<reference evidence="7 8" key="1">
    <citation type="submission" date="2019-07" db="EMBL/GenBank/DDBJ databases">
        <title>R&amp;d 2014.</title>
        <authorList>
            <person name="Klenk H.-P."/>
        </authorList>
    </citation>
    <scope>NUCLEOTIDE SEQUENCE [LARGE SCALE GENOMIC DNA]</scope>
    <source>
        <strain evidence="7 8">DSM 43194</strain>
    </source>
</reference>
<dbReference type="Gene3D" id="1.10.10.10">
    <property type="entry name" value="Winged helix-like DNA-binding domain superfamily/Winged helix DNA-binding domain"/>
    <property type="match status" value="1"/>
</dbReference>
<evidence type="ECO:0000259" key="6">
    <source>
        <dbReference type="PROSITE" id="PS50949"/>
    </source>
</evidence>
<dbReference type="InterPro" id="IPR036388">
    <property type="entry name" value="WH-like_DNA-bd_sf"/>
</dbReference>
<dbReference type="Pfam" id="PF00155">
    <property type="entry name" value="Aminotran_1_2"/>
    <property type="match status" value="1"/>
</dbReference>
<dbReference type="PANTHER" id="PTHR46577:SF1">
    <property type="entry name" value="HTH-TYPE TRANSCRIPTIONAL REGULATORY PROTEIN GABR"/>
    <property type="match status" value="1"/>
</dbReference>
<dbReference type="GO" id="GO:0003677">
    <property type="term" value="F:DNA binding"/>
    <property type="evidence" value="ECO:0007669"/>
    <property type="project" value="UniProtKB-KW"/>
</dbReference>
<gene>
    <name evidence="7" type="ORF">JD82_00054</name>
</gene>
<evidence type="ECO:0000313" key="8">
    <source>
        <dbReference type="Proteomes" id="UP000317303"/>
    </source>
</evidence>
<keyword evidence="4 7" id="KW-0238">DNA-binding</keyword>
<evidence type="ECO:0000313" key="7">
    <source>
        <dbReference type="EMBL" id="TWH18239.1"/>
    </source>
</evidence>
<dbReference type="Pfam" id="PF00392">
    <property type="entry name" value="GntR"/>
    <property type="match status" value="1"/>
</dbReference>
<dbReference type="InterPro" id="IPR051446">
    <property type="entry name" value="HTH_trans_reg/aminotransferase"/>
</dbReference>
<comment type="similarity">
    <text evidence="1">In the C-terminal section; belongs to the class-I pyridoxal-phosphate-dependent aminotransferase family.</text>
</comment>
<dbReference type="GO" id="GO:0030170">
    <property type="term" value="F:pyridoxal phosphate binding"/>
    <property type="evidence" value="ECO:0007669"/>
    <property type="project" value="InterPro"/>
</dbReference>
<feature type="domain" description="HTH gntR-type" evidence="6">
    <location>
        <begin position="6"/>
        <end position="74"/>
    </location>
</feature>
<dbReference type="RefSeq" id="WP_246134665.1">
    <property type="nucleotide sequence ID" value="NZ_JOIJ01000012.1"/>
</dbReference>
<keyword evidence="3" id="KW-0805">Transcription regulation</keyword>
<dbReference type="InterPro" id="IPR004839">
    <property type="entry name" value="Aminotransferase_I/II_large"/>
</dbReference>
<evidence type="ECO:0000256" key="5">
    <source>
        <dbReference type="ARBA" id="ARBA00023163"/>
    </source>
</evidence>
<dbReference type="AlphaFoldDB" id="A0A660C9M0"/>
<dbReference type="SUPFAM" id="SSF46785">
    <property type="entry name" value="Winged helix' DNA-binding domain"/>
    <property type="match status" value="1"/>
</dbReference>
<comment type="caution">
    <text evidence="7">The sequence shown here is derived from an EMBL/GenBank/DDBJ whole genome shotgun (WGS) entry which is preliminary data.</text>
</comment>
<keyword evidence="5" id="KW-0804">Transcription</keyword>
<dbReference type="Gene3D" id="3.90.1150.10">
    <property type="entry name" value="Aspartate Aminotransferase, domain 1"/>
    <property type="match status" value="1"/>
</dbReference>
<dbReference type="CDD" id="cd00609">
    <property type="entry name" value="AAT_like"/>
    <property type="match status" value="1"/>
</dbReference>
<dbReference type="SMART" id="SM00345">
    <property type="entry name" value="HTH_GNTR"/>
    <property type="match status" value="1"/>
</dbReference>
<evidence type="ECO:0000256" key="4">
    <source>
        <dbReference type="ARBA" id="ARBA00023125"/>
    </source>
</evidence>
<evidence type="ECO:0000256" key="3">
    <source>
        <dbReference type="ARBA" id="ARBA00023015"/>
    </source>
</evidence>
<proteinExistence type="inferred from homology"/>
<protein>
    <submittedName>
        <fullName evidence="7">DNA-binding transcriptional MocR family regulator</fullName>
    </submittedName>
</protein>
<dbReference type="GO" id="GO:0003700">
    <property type="term" value="F:DNA-binding transcription factor activity"/>
    <property type="evidence" value="ECO:0007669"/>
    <property type="project" value="InterPro"/>
</dbReference>
<dbReference type="PANTHER" id="PTHR46577">
    <property type="entry name" value="HTH-TYPE TRANSCRIPTIONAL REGULATORY PROTEIN GABR"/>
    <property type="match status" value="1"/>
</dbReference>
<dbReference type="InterPro" id="IPR000524">
    <property type="entry name" value="Tscrpt_reg_HTH_GntR"/>
</dbReference>
<dbReference type="PROSITE" id="PS50949">
    <property type="entry name" value="HTH_GNTR"/>
    <property type="match status" value="1"/>
</dbReference>
<name>A0A660C9M0_9PSEU</name>
<dbReference type="Proteomes" id="UP000317303">
    <property type="component" value="Unassembled WGS sequence"/>
</dbReference>
<accession>A0A660C9M0</accession>
<keyword evidence="2" id="KW-0663">Pyridoxal phosphate</keyword>
<evidence type="ECO:0000256" key="1">
    <source>
        <dbReference type="ARBA" id="ARBA00005384"/>
    </source>
</evidence>
<organism evidence="7 8">
    <name type="scientific">Prauserella rugosa</name>
    <dbReference type="NCBI Taxonomy" id="43354"/>
    <lineage>
        <taxon>Bacteria</taxon>
        <taxon>Bacillati</taxon>
        <taxon>Actinomycetota</taxon>
        <taxon>Actinomycetes</taxon>
        <taxon>Pseudonocardiales</taxon>
        <taxon>Pseudonocardiaceae</taxon>
        <taxon>Prauserella</taxon>
    </lineage>
</organism>